<dbReference type="RefSeq" id="WP_188378984.1">
    <property type="nucleotide sequence ID" value="NZ_BMEL01000005.1"/>
</dbReference>
<feature type="transmembrane region" description="Helical" evidence="1">
    <location>
        <begin position="68"/>
        <end position="89"/>
    </location>
</feature>
<comment type="caution">
    <text evidence="3">The sequence shown here is derived from an EMBL/GenBank/DDBJ whole genome shotgun (WGS) entry which is preliminary data.</text>
</comment>
<proteinExistence type="predicted"/>
<sequence length="149" mass="15560">MKRTVEIVFTVIGAVFFGVALAIGALFANMGDNPQARAELESILSQDPNVDPDQISVDQLMNAMSTGAWTVVVAAVIAVALGILCIIFLKGNKKPKAAGIILIVAAVLLTFGTFGLGLFGGIAYLVAGITALVRKPKSPIVNDEPTETY</sequence>
<feature type="domain" description="DUF4064" evidence="2">
    <location>
        <begin position="2"/>
        <end position="111"/>
    </location>
</feature>
<evidence type="ECO:0000313" key="3">
    <source>
        <dbReference type="EMBL" id="GGF34222.1"/>
    </source>
</evidence>
<keyword evidence="1" id="KW-0812">Transmembrane</keyword>
<evidence type="ECO:0000313" key="4">
    <source>
        <dbReference type="Proteomes" id="UP000660110"/>
    </source>
</evidence>
<keyword evidence="4" id="KW-1185">Reference proteome</keyword>
<dbReference type="InterPro" id="IPR025273">
    <property type="entry name" value="DUF4064"/>
</dbReference>
<keyword evidence="1" id="KW-1133">Transmembrane helix</keyword>
<gene>
    <name evidence="3" type="ORF">GCM10010954_36600</name>
</gene>
<protein>
    <recommendedName>
        <fullName evidence="2">DUF4064 domain-containing protein</fullName>
    </recommendedName>
</protein>
<dbReference type="Pfam" id="PF13273">
    <property type="entry name" value="DUF4064"/>
    <property type="match status" value="1"/>
</dbReference>
<evidence type="ECO:0000256" key="1">
    <source>
        <dbReference type="SAM" id="Phobius"/>
    </source>
</evidence>
<evidence type="ECO:0000259" key="2">
    <source>
        <dbReference type="Pfam" id="PF13273"/>
    </source>
</evidence>
<name>A0A917BBI2_HALAA</name>
<dbReference type="EMBL" id="BMEL01000005">
    <property type="protein sequence ID" value="GGF34222.1"/>
    <property type="molecule type" value="Genomic_DNA"/>
</dbReference>
<dbReference type="Proteomes" id="UP000660110">
    <property type="component" value="Unassembled WGS sequence"/>
</dbReference>
<organism evidence="3 4">
    <name type="scientific">Halobacillus andaensis</name>
    <dbReference type="NCBI Taxonomy" id="1176239"/>
    <lineage>
        <taxon>Bacteria</taxon>
        <taxon>Bacillati</taxon>
        <taxon>Bacillota</taxon>
        <taxon>Bacilli</taxon>
        <taxon>Bacillales</taxon>
        <taxon>Bacillaceae</taxon>
        <taxon>Halobacillus</taxon>
    </lineage>
</organism>
<feature type="transmembrane region" description="Helical" evidence="1">
    <location>
        <begin position="7"/>
        <end position="28"/>
    </location>
</feature>
<dbReference type="AlphaFoldDB" id="A0A917BBI2"/>
<feature type="transmembrane region" description="Helical" evidence="1">
    <location>
        <begin position="101"/>
        <end position="127"/>
    </location>
</feature>
<reference evidence="3" key="2">
    <citation type="submission" date="2020-09" db="EMBL/GenBank/DDBJ databases">
        <authorList>
            <person name="Sun Q."/>
            <person name="Zhou Y."/>
        </authorList>
    </citation>
    <scope>NUCLEOTIDE SEQUENCE</scope>
    <source>
        <strain evidence="3">CGMCC 1.12153</strain>
    </source>
</reference>
<reference evidence="3" key="1">
    <citation type="journal article" date="2014" name="Int. J. Syst. Evol. Microbiol.">
        <title>Complete genome sequence of Corynebacterium casei LMG S-19264T (=DSM 44701T), isolated from a smear-ripened cheese.</title>
        <authorList>
            <consortium name="US DOE Joint Genome Institute (JGI-PGF)"/>
            <person name="Walter F."/>
            <person name="Albersmeier A."/>
            <person name="Kalinowski J."/>
            <person name="Ruckert C."/>
        </authorList>
    </citation>
    <scope>NUCLEOTIDE SEQUENCE</scope>
    <source>
        <strain evidence="3">CGMCC 1.12153</strain>
    </source>
</reference>
<accession>A0A917BBI2</accession>
<keyword evidence="1" id="KW-0472">Membrane</keyword>